<reference evidence="3" key="1">
    <citation type="submission" date="2016-12" db="EMBL/GenBank/DDBJ databases">
        <authorList>
            <person name="Brunel B."/>
        </authorList>
    </citation>
    <scope>NUCLEOTIDE SEQUENCE [LARGE SCALE GENOMIC DNA]</scope>
</reference>
<sequence length="158" mass="16915">MEKHLIAALAAVMGSSAMSAEAAEWSPTYLGCVFTESAFSATDDIYPDHRNEERLKVGSTKFELAFAAIDLLAHRAQLIGNQGSAQVIAQRGGFESVVFLEWTPLGSVNLTTVLAPTKDGTIRAVTSRHIAEPLSGYMASQYLGTCKDHIGELPMAAQ</sequence>
<dbReference type="Proteomes" id="UP000245698">
    <property type="component" value="Unassembled WGS sequence"/>
</dbReference>
<dbReference type="RefSeq" id="WP_123148964.1">
    <property type="nucleotide sequence ID" value="NZ_FUIG01000027.1"/>
</dbReference>
<feature type="signal peptide" evidence="1">
    <location>
        <begin position="1"/>
        <end position="22"/>
    </location>
</feature>
<accession>A0A2P9AKT0</accession>
<gene>
    <name evidence="2" type="ORF">BQ8482_200016</name>
</gene>
<feature type="chain" id="PRO_5015144062" evidence="1">
    <location>
        <begin position="23"/>
        <end position="158"/>
    </location>
</feature>
<dbReference type="AlphaFoldDB" id="A0A2P9AKT0"/>
<dbReference type="EMBL" id="FUIG01000027">
    <property type="protein sequence ID" value="SJM31758.1"/>
    <property type="molecule type" value="Genomic_DNA"/>
</dbReference>
<name>A0A2P9AKT0_9HYPH</name>
<evidence type="ECO:0000256" key="1">
    <source>
        <dbReference type="SAM" id="SignalP"/>
    </source>
</evidence>
<organism evidence="2 3">
    <name type="scientific">Mesorhizobium delmotii</name>
    <dbReference type="NCBI Taxonomy" id="1631247"/>
    <lineage>
        <taxon>Bacteria</taxon>
        <taxon>Pseudomonadati</taxon>
        <taxon>Pseudomonadota</taxon>
        <taxon>Alphaproteobacteria</taxon>
        <taxon>Hyphomicrobiales</taxon>
        <taxon>Phyllobacteriaceae</taxon>
        <taxon>Mesorhizobium</taxon>
    </lineage>
</organism>
<evidence type="ECO:0000313" key="2">
    <source>
        <dbReference type="EMBL" id="SJM31758.1"/>
    </source>
</evidence>
<keyword evidence="3" id="KW-1185">Reference proteome</keyword>
<evidence type="ECO:0000313" key="3">
    <source>
        <dbReference type="Proteomes" id="UP000245698"/>
    </source>
</evidence>
<protein>
    <submittedName>
        <fullName evidence="2">Uncharacterized protein</fullName>
    </submittedName>
</protein>
<keyword evidence="1" id="KW-0732">Signal</keyword>
<proteinExistence type="predicted"/>